<keyword evidence="12" id="KW-0067">ATP-binding</keyword>
<dbReference type="RefSeq" id="WP_395416054.1">
    <property type="nucleotide sequence ID" value="NZ_JBIPKE010000011.1"/>
</dbReference>
<keyword evidence="18" id="KW-0511">Multifunctional enzyme</keyword>
<dbReference type="InterPro" id="IPR012310">
    <property type="entry name" value="DNA_ligase_ATP-dep_cent"/>
</dbReference>
<dbReference type="Gene3D" id="3.30.470.30">
    <property type="entry name" value="DNA ligase/mRNA capping enzyme"/>
    <property type="match status" value="1"/>
</dbReference>
<evidence type="ECO:0000256" key="12">
    <source>
        <dbReference type="ARBA" id="ARBA00022840"/>
    </source>
</evidence>
<keyword evidence="16" id="KW-0234">DNA repair</keyword>
<gene>
    <name evidence="23" type="primary">ligD</name>
    <name evidence="23" type="ORF">ACHKAR_02620</name>
</gene>
<dbReference type="Pfam" id="PF13298">
    <property type="entry name" value="LigD_N"/>
    <property type="match status" value="1"/>
</dbReference>
<evidence type="ECO:0000256" key="21">
    <source>
        <dbReference type="SAM" id="MobiDB-lite"/>
    </source>
</evidence>
<evidence type="ECO:0000313" key="24">
    <source>
        <dbReference type="Proteomes" id="UP001610063"/>
    </source>
</evidence>
<keyword evidence="4" id="KW-0808">Transferase</keyword>
<dbReference type="Gene3D" id="3.90.920.10">
    <property type="entry name" value="DNA primase, PRIM domain"/>
    <property type="match status" value="1"/>
</dbReference>
<dbReference type="PANTHER" id="PTHR42705:SF2">
    <property type="entry name" value="BIFUNCTIONAL NON-HOMOLOGOUS END JOINING PROTEIN LIGD"/>
    <property type="match status" value="1"/>
</dbReference>
<evidence type="ECO:0000256" key="14">
    <source>
        <dbReference type="ARBA" id="ARBA00023125"/>
    </source>
</evidence>
<proteinExistence type="predicted"/>
<dbReference type="CDD" id="cd07971">
    <property type="entry name" value="OBF_DNA_ligase_LigD"/>
    <property type="match status" value="1"/>
</dbReference>
<keyword evidence="8" id="KW-0547">Nucleotide-binding</keyword>
<dbReference type="PROSITE" id="PS50160">
    <property type="entry name" value="DNA_LIGASE_A3"/>
    <property type="match status" value="1"/>
</dbReference>
<dbReference type="SUPFAM" id="SSF50249">
    <property type="entry name" value="Nucleic acid-binding proteins"/>
    <property type="match status" value="1"/>
</dbReference>
<keyword evidence="6" id="KW-0540">Nuclease</keyword>
<protein>
    <recommendedName>
        <fullName evidence="2">DNA ligase (ATP)</fullName>
        <ecNumber evidence="2">6.5.1.1</ecNumber>
    </recommendedName>
    <alternativeName>
        <fullName evidence="19">NHEJ DNA polymerase</fullName>
    </alternativeName>
</protein>
<evidence type="ECO:0000256" key="20">
    <source>
        <dbReference type="ARBA" id="ARBA00034003"/>
    </source>
</evidence>
<dbReference type="CDD" id="cd07906">
    <property type="entry name" value="Adenylation_DNA_ligase_LigD_LigC"/>
    <property type="match status" value="1"/>
</dbReference>
<evidence type="ECO:0000256" key="2">
    <source>
        <dbReference type="ARBA" id="ARBA00012727"/>
    </source>
</evidence>
<comment type="cofactor">
    <cofactor evidence="1">
        <name>Mn(2+)</name>
        <dbReference type="ChEBI" id="CHEBI:29035"/>
    </cofactor>
</comment>
<dbReference type="InterPro" id="IPR014145">
    <property type="entry name" value="LigD_pol_dom"/>
</dbReference>
<dbReference type="SUPFAM" id="SSF56091">
    <property type="entry name" value="DNA ligase/mRNA capping enzyme, catalytic domain"/>
    <property type="match status" value="1"/>
</dbReference>
<dbReference type="InterPro" id="IPR052171">
    <property type="entry name" value="NHEJ_LigD"/>
</dbReference>
<evidence type="ECO:0000256" key="19">
    <source>
        <dbReference type="ARBA" id="ARBA00029943"/>
    </source>
</evidence>
<dbReference type="InterPro" id="IPR012309">
    <property type="entry name" value="DNA_ligase_ATP-dep_C"/>
</dbReference>
<dbReference type="NCBIfam" id="TIGR02779">
    <property type="entry name" value="NHEJ_ligase_lig"/>
    <property type="match status" value="1"/>
</dbReference>
<dbReference type="EC" id="6.5.1.1" evidence="2"/>
<dbReference type="NCBIfam" id="TIGR02777">
    <property type="entry name" value="LigD_PE_dom"/>
    <property type="match status" value="1"/>
</dbReference>
<dbReference type="Pfam" id="PF04679">
    <property type="entry name" value="DNA_ligase_A_C"/>
    <property type="match status" value="1"/>
</dbReference>
<keyword evidence="7" id="KW-0479">Metal-binding</keyword>
<evidence type="ECO:0000256" key="16">
    <source>
        <dbReference type="ARBA" id="ARBA00023204"/>
    </source>
</evidence>
<name>A0ABW7N4F3_9BACT</name>
<feature type="domain" description="ATP-dependent DNA ligase family profile" evidence="22">
    <location>
        <begin position="579"/>
        <end position="691"/>
    </location>
</feature>
<dbReference type="InterPro" id="IPR014144">
    <property type="entry name" value="LigD_PE_domain"/>
</dbReference>
<feature type="region of interest" description="Disordered" evidence="21">
    <location>
        <begin position="299"/>
        <end position="340"/>
    </location>
</feature>
<dbReference type="InterPro" id="IPR014146">
    <property type="entry name" value="LigD_ligase_dom"/>
</dbReference>
<evidence type="ECO:0000256" key="9">
    <source>
        <dbReference type="ARBA" id="ARBA00022763"/>
    </source>
</evidence>
<evidence type="ECO:0000256" key="8">
    <source>
        <dbReference type="ARBA" id="ARBA00022741"/>
    </source>
</evidence>
<evidence type="ECO:0000256" key="17">
    <source>
        <dbReference type="ARBA" id="ARBA00023211"/>
    </source>
</evidence>
<keyword evidence="10" id="KW-0378">Hydrolase</keyword>
<dbReference type="Gene3D" id="2.40.50.140">
    <property type="entry name" value="Nucleic acid-binding proteins"/>
    <property type="match status" value="1"/>
</dbReference>
<keyword evidence="9" id="KW-0227">DNA damage</keyword>
<accession>A0ABW7N4F3</accession>
<evidence type="ECO:0000256" key="1">
    <source>
        <dbReference type="ARBA" id="ARBA00001936"/>
    </source>
</evidence>
<evidence type="ECO:0000256" key="6">
    <source>
        <dbReference type="ARBA" id="ARBA00022722"/>
    </source>
</evidence>
<evidence type="ECO:0000256" key="18">
    <source>
        <dbReference type="ARBA" id="ARBA00023268"/>
    </source>
</evidence>
<evidence type="ECO:0000256" key="13">
    <source>
        <dbReference type="ARBA" id="ARBA00022932"/>
    </source>
</evidence>
<comment type="catalytic activity">
    <reaction evidence="20">
        <text>ATP + (deoxyribonucleotide)n-3'-hydroxyl + 5'-phospho-(deoxyribonucleotide)m = (deoxyribonucleotide)n+m + AMP + diphosphate.</text>
        <dbReference type="EC" id="6.5.1.1"/>
    </reaction>
</comment>
<keyword evidence="3 23" id="KW-0436">Ligase</keyword>
<evidence type="ECO:0000259" key="22">
    <source>
        <dbReference type="PROSITE" id="PS50160"/>
    </source>
</evidence>
<evidence type="ECO:0000256" key="11">
    <source>
        <dbReference type="ARBA" id="ARBA00022839"/>
    </source>
</evidence>
<evidence type="ECO:0000256" key="15">
    <source>
        <dbReference type="ARBA" id="ARBA00023172"/>
    </source>
</evidence>
<dbReference type="InterPro" id="IPR012340">
    <property type="entry name" value="NA-bd_OB-fold"/>
</dbReference>
<dbReference type="Pfam" id="PF01068">
    <property type="entry name" value="DNA_ligase_A_M"/>
    <property type="match status" value="1"/>
</dbReference>
<sequence>MAKKRIHVEVGKYKLELSNLDKVLYPEGEILKAQVIEYYLTLAPTILRHIKGRPLSLVRYPDGIYGEQFFQKNRPDWAPDWIDYIRLGKERKKEYIVAREEATLVWLANLACLEIHQIHSFSEYADKPDYIVYDLDPPEGKDDFEEVKSLAFSLKEELEQLDYHVFIKTTGGKGLHLITPLEVNYSFDECFDTAKKIAEAFIRKHKNTTLHLNKEARKGRVLIDIFRNKSSQTIVSPYSLRGRAGAPVSAPITWEQLQDIQGAQELTIALVKDMVLNDGDPWEDIRSWAVPLHTDTQRRSVYKNLPQNPKHKSPEQLAEYEQKRDFGKTPEPYVPEDDGRGNRFVIQRHHASHLHYDLRLEQDGVLKSWAVPRGMPPVPGVKRLAVQTEDHPLEYLSFEAEIPKGQYGGGMMWIYAAGRYEITKEKKNGFYFRLSGPQINAEYRMHLMKNKEWLLERVDKPQQNFLEMEVQPMVADALKKPPKGNYRYEVKWDGIRVMITLNEGKMIIRSRNMNDITAQFPELNIPEEAFRVNNGVFDGEIVCLDPQGRADFRKVIKRLMTKKQMEIDYQVRKNPAYCYLFDVPYLDGRSLVNDPWTRRREWLKDSFRKNTPYRFSEDIEDGQALFEAAKTMGIEGIMAKDPLGKYYPGKRSTAWYKVKVKNTVDAFVIGYTKGEGDRERYFGSLHLVELEDDQLAYRGRVGTGFTDKLLAELKDYFDSLEVTEKPISEKVSEESVWFRPVPCEIEYTSLTKDRHYRDAVFKRLREDL</sequence>
<dbReference type="PANTHER" id="PTHR42705">
    <property type="entry name" value="BIFUNCTIONAL NON-HOMOLOGOUS END JOINING PROTEIN LIGD"/>
    <property type="match status" value="1"/>
</dbReference>
<keyword evidence="17" id="KW-0464">Manganese</keyword>
<evidence type="ECO:0000256" key="10">
    <source>
        <dbReference type="ARBA" id="ARBA00022801"/>
    </source>
</evidence>
<dbReference type="CDD" id="cd04861">
    <property type="entry name" value="LigD_Pol_like"/>
    <property type="match status" value="1"/>
</dbReference>
<dbReference type="EMBL" id="JBIPKE010000011">
    <property type="protein sequence ID" value="MFH6982311.1"/>
    <property type="molecule type" value="Genomic_DNA"/>
</dbReference>
<keyword evidence="14" id="KW-0238">DNA-binding</keyword>
<keyword evidence="13" id="KW-0239">DNA-directed DNA polymerase</keyword>
<dbReference type="GO" id="GO:0003910">
    <property type="term" value="F:DNA ligase (ATP) activity"/>
    <property type="evidence" value="ECO:0007669"/>
    <property type="project" value="UniProtKB-EC"/>
</dbReference>
<evidence type="ECO:0000313" key="23">
    <source>
        <dbReference type="EMBL" id="MFH6982311.1"/>
    </source>
</evidence>
<dbReference type="InterPro" id="IPR016059">
    <property type="entry name" value="DNA_ligase_ATP-dep_CS"/>
</dbReference>
<comment type="caution">
    <text evidence="23">The sequence shown here is derived from an EMBL/GenBank/DDBJ whole genome shotgun (WGS) entry which is preliminary data.</text>
</comment>
<keyword evidence="11" id="KW-0269">Exonuclease</keyword>
<keyword evidence="15" id="KW-0233">DNA recombination</keyword>
<dbReference type="Proteomes" id="UP001610063">
    <property type="component" value="Unassembled WGS sequence"/>
</dbReference>
<organism evidence="23 24">
    <name type="scientific">Marinoscillum luteum</name>
    <dbReference type="NCBI Taxonomy" id="861051"/>
    <lineage>
        <taxon>Bacteria</taxon>
        <taxon>Pseudomonadati</taxon>
        <taxon>Bacteroidota</taxon>
        <taxon>Cytophagia</taxon>
        <taxon>Cytophagales</taxon>
        <taxon>Reichenbachiellaceae</taxon>
        <taxon>Marinoscillum</taxon>
    </lineage>
</organism>
<evidence type="ECO:0000256" key="3">
    <source>
        <dbReference type="ARBA" id="ARBA00022598"/>
    </source>
</evidence>
<dbReference type="Pfam" id="PF21686">
    <property type="entry name" value="LigD_Prim-Pol"/>
    <property type="match status" value="1"/>
</dbReference>
<reference evidence="23 24" key="1">
    <citation type="journal article" date="2013" name="Int. J. Syst. Evol. Microbiol.">
        <title>Marinoscillum luteum sp. nov., isolated from marine sediment.</title>
        <authorList>
            <person name="Cha I.T."/>
            <person name="Park S.J."/>
            <person name="Kim S.J."/>
            <person name="Kim J.G."/>
            <person name="Jung M.Y."/>
            <person name="Shin K.S."/>
            <person name="Kwon K.K."/>
            <person name="Yang S.H."/>
            <person name="Seo Y.S."/>
            <person name="Rhee S.K."/>
        </authorList>
    </citation>
    <scope>NUCLEOTIDE SEQUENCE [LARGE SCALE GENOMIC DNA]</scope>
    <source>
        <strain evidence="23 24">KCTC 23939</strain>
    </source>
</reference>
<keyword evidence="5" id="KW-0548">Nucleotidyltransferase</keyword>
<keyword evidence="24" id="KW-1185">Reference proteome</keyword>
<evidence type="ECO:0000256" key="5">
    <source>
        <dbReference type="ARBA" id="ARBA00022695"/>
    </source>
</evidence>
<dbReference type="PROSITE" id="PS00697">
    <property type="entry name" value="DNA_LIGASE_A1"/>
    <property type="match status" value="1"/>
</dbReference>
<dbReference type="NCBIfam" id="TIGR02778">
    <property type="entry name" value="ligD_pol"/>
    <property type="match status" value="1"/>
</dbReference>
<evidence type="ECO:0000256" key="4">
    <source>
        <dbReference type="ARBA" id="ARBA00022679"/>
    </source>
</evidence>
<evidence type="ECO:0000256" key="7">
    <source>
        <dbReference type="ARBA" id="ARBA00022723"/>
    </source>
</evidence>